<organism evidence="12 13">
    <name type="scientific">Wolfiporia cocos (strain MD-104)</name>
    <name type="common">Brown rot fungus</name>
    <dbReference type="NCBI Taxonomy" id="742152"/>
    <lineage>
        <taxon>Eukaryota</taxon>
        <taxon>Fungi</taxon>
        <taxon>Dikarya</taxon>
        <taxon>Basidiomycota</taxon>
        <taxon>Agaricomycotina</taxon>
        <taxon>Agaricomycetes</taxon>
        <taxon>Polyporales</taxon>
        <taxon>Phaeolaceae</taxon>
        <taxon>Wolfiporia</taxon>
    </lineage>
</organism>
<dbReference type="GO" id="GO:0005506">
    <property type="term" value="F:iron ion binding"/>
    <property type="evidence" value="ECO:0007669"/>
    <property type="project" value="UniProtKB-UniRule"/>
</dbReference>
<feature type="binding site" evidence="11">
    <location>
        <position position="88"/>
    </location>
    <ligand>
        <name>Ni(2+)</name>
        <dbReference type="ChEBI" id="CHEBI:49786"/>
        <note>for nickel-dependent acireductone dioxygenase activity</note>
    </ligand>
</feature>
<dbReference type="HAMAP" id="MF_03154">
    <property type="entry name" value="Salvage_MtnD_euk"/>
    <property type="match status" value="1"/>
</dbReference>
<evidence type="ECO:0000256" key="8">
    <source>
        <dbReference type="ARBA" id="ARBA00023004"/>
    </source>
</evidence>
<keyword evidence="7 11" id="KW-0560">Oxidoreductase</keyword>
<name>A0A2H3J466_WOLCO</name>
<dbReference type="OrthoDB" id="1867259at2759"/>
<keyword evidence="8 11" id="KW-0408">Iron</keyword>
<dbReference type="AlphaFoldDB" id="A0A2H3J466"/>
<keyword evidence="3 11" id="KW-0533">Nickel</keyword>
<dbReference type="CDD" id="cd02232">
    <property type="entry name" value="cupin_ARD"/>
    <property type="match status" value="1"/>
</dbReference>
<evidence type="ECO:0000256" key="9">
    <source>
        <dbReference type="ARBA" id="ARBA00023167"/>
    </source>
</evidence>
<feature type="binding site" evidence="11">
    <location>
        <position position="94"/>
    </location>
    <ligand>
        <name>Fe(2+)</name>
        <dbReference type="ChEBI" id="CHEBI:29033"/>
        <note>for iron-dependent acireductone dioxygenase activity</note>
    </ligand>
</feature>
<reference evidence="12 13" key="1">
    <citation type="journal article" date="2012" name="Science">
        <title>The Paleozoic origin of enzymatic lignin decomposition reconstructed from 31 fungal genomes.</title>
        <authorList>
            <person name="Floudas D."/>
            <person name="Binder M."/>
            <person name="Riley R."/>
            <person name="Barry K."/>
            <person name="Blanchette R.A."/>
            <person name="Henrissat B."/>
            <person name="Martinez A.T."/>
            <person name="Otillar R."/>
            <person name="Spatafora J.W."/>
            <person name="Yadav J.S."/>
            <person name="Aerts A."/>
            <person name="Benoit I."/>
            <person name="Boyd A."/>
            <person name="Carlson A."/>
            <person name="Copeland A."/>
            <person name="Coutinho P.M."/>
            <person name="de Vries R.P."/>
            <person name="Ferreira P."/>
            <person name="Findley K."/>
            <person name="Foster B."/>
            <person name="Gaskell J."/>
            <person name="Glotzer D."/>
            <person name="Gorecki P."/>
            <person name="Heitman J."/>
            <person name="Hesse C."/>
            <person name="Hori C."/>
            <person name="Igarashi K."/>
            <person name="Jurgens J.A."/>
            <person name="Kallen N."/>
            <person name="Kersten P."/>
            <person name="Kohler A."/>
            <person name="Kuees U."/>
            <person name="Kumar T.K.A."/>
            <person name="Kuo A."/>
            <person name="LaButti K."/>
            <person name="Larrondo L.F."/>
            <person name="Lindquist E."/>
            <person name="Ling A."/>
            <person name="Lombard V."/>
            <person name="Lucas S."/>
            <person name="Lundell T."/>
            <person name="Martin R."/>
            <person name="McLaughlin D.J."/>
            <person name="Morgenstern I."/>
            <person name="Morin E."/>
            <person name="Murat C."/>
            <person name="Nagy L.G."/>
            <person name="Nolan M."/>
            <person name="Ohm R.A."/>
            <person name="Patyshakuliyeva A."/>
            <person name="Rokas A."/>
            <person name="Ruiz-Duenas F.J."/>
            <person name="Sabat G."/>
            <person name="Salamov A."/>
            <person name="Samejima M."/>
            <person name="Schmutz J."/>
            <person name="Slot J.C."/>
            <person name="St John F."/>
            <person name="Stenlid J."/>
            <person name="Sun H."/>
            <person name="Sun S."/>
            <person name="Syed K."/>
            <person name="Tsang A."/>
            <person name="Wiebenga A."/>
            <person name="Young D."/>
            <person name="Pisabarro A."/>
            <person name="Eastwood D.C."/>
            <person name="Martin F."/>
            <person name="Cullen D."/>
            <person name="Grigoriev I.V."/>
            <person name="Hibbett D.S."/>
        </authorList>
    </citation>
    <scope>NUCLEOTIDE SEQUENCE [LARGE SCALE GENOMIC DNA]</scope>
    <source>
        <strain evidence="12 13">MD-104</strain>
    </source>
</reference>
<evidence type="ECO:0000256" key="10">
    <source>
        <dbReference type="ARBA" id="ARBA00023242"/>
    </source>
</evidence>
<feature type="binding site" evidence="11">
    <location>
        <position position="94"/>
    </location>
    <ligand>
        <name>Ni(2+)</name>
        <dbReference type="ChEBI" id="CHEBI:49786"/>
        <note>for nickel-dependent acireductone dioxygenase activity</note>
    </ligand>
</feature>
<keyword evidence="4 11" id="KW-0028">Amino-acid biosynthesis</keyword>
<dbReference type="Proteomes" id="UP000218811">
    <property type="component" value="Unassembled WGS sequence"/>
</dbReference>
<dbReference type="Gene3D" id="2.60.120.10">
    <property type="entry name" value="Jelly Rolls"/>
    <property type="match status" value="1"/>
</dbReference>
<proteinExistence type="inferred from homology"/>
<feature type="binding site" evidence="11">
    <location>
        <position position="90"/>
    </location>
    <ligand>
        <name>Fe(2+)</name>
        <dbReference type="ChEBI" id="CHEBI:29033"/>
        <note>for iron-dependent acireductone dioxygenase activity</note>
    </ligand>
</feature>
<dbReference type="GO" id="GO:0005634">
    <property type="term" value="C:nucleus"/>
    <property type="evidence" value="ECO:0007669"/>
    <property type="project" value="UniProtKB-SubCell"/>
</dbReference>
<keyword evidence="9 11" id="KW-0486">Methionine biosynthesis</keyword>
<evidence type="ECO:0000256" key="4">
    <source>
        <dbReference type="ARBA" id="ARBA00022605"/>
    </source>
</evidence>
<dbReference type="EC" id="1.13.11.53" evidence="11"/>
<dbReference type="GO" id="GO:0019509">
    <property type="term" value="P:L-methionine salvage from methylthioadenosine"/>
    <property type="evidence" value="ECO:0007669"/>
    <property type="project" value="UniProtKB-UniRule"/>
</dbReference>
<keyword evidence="2 11" id="KW-0963">Cytoplasm</keyword>
<evidence type="ECO:0000256" key="7">
    <source>
        <dbReference type="ARBA" id="ARBA00023002"/>
    </source>
</evidence>
<dbReference type="STRING" id="742152.A0A2H3J466"/>
<dbReference type="EMBL" id="KB467832">
    <property type="protein sequence ID" value="PCH34573.1"/>
    <property type="molecule type" value="Genomic_DNA"/>
</dbReference>
<dbReference type="FunFam" id="2.60.120.10:FF:000099">
    <property type="entry name" value="1,2-dihydroxy-3-keto-5-methylthiopentene dioxygenase"/>
    <property type="match status" value="1"/>
</dbReference>
<comment type="similarity">
    <text evidence="11">Belongs to the acireductone dioxygenase (ARD) family.</text>
</comment>
<dbReference type="InterPro" id="IPR011051">
    <property type="entry name" value="RmlC_Cupin_sf"/>
</dbReference>
<dbReference type="InterPro" id="IPR027496">
    <property type="entry name" value="ARD_euk"/>
</dbReference>
<dbReference type="PANTHER" id="PTHR23418:SF0">
    <property type="entry name" value="ACIREDUCTONE DIOXYGENASE"/>
    <property type="match status" value="1"/>
</dbReference>
<sequence>MRAYYMDDDLVGDQRLPHDSGRSVSDETLDKLGVLRWHIPVDPAGEWQSQVETIADERSYRNRDICLVTKEGMGDEFEKNLKRFYHEHMHEDEEIRFIIEGSGFFDVREHSTDAWVRLHLSAGDMIVLPAGIYHRFSLDMGNKSRTMRLFKDEPKWIAYNRSSATDTNPFRLDYLKSLQGQDVSVGA</sequence>
<keyword evidence="5 11" id="KW-0479">Metal-binding</keyword>
<protein>
    <recommendedName>
        <fullName evidence="11">Acireductone dioxygenase</fullName>
    </recommendedName>
    <alternativeName>
        <fullName evidence="11">Acireductone dioxygenase (Fe(2+)-requiring)</fullName>
        <shortName evidence="11">ARD'</shortName>
        <shortName evidence="11">Fe-ARD</shortName>
        <ecNumber evidence="11">1.13.11.54</ecNumber>
    </alternativeName>
    <alternativeName>
        <fullName evidence="11">Acireductone dioxygenase (Ni(2+)-requiring)</fullName>
        <shortName evidence="11">ARD</shortName>
        <shortName evidence="11">Ni-ARD</shortName>
        <ecNumber evidence="11">1.13.11.53</ecNumber>
    </alternativeName>
</protein>
<dbReference type="InterPro" id="IPR014710">
    <property type="entry name" value="RmlC-like_jellyroll"/>
</dbReference>
<comment type="subcellular location">
    <subcellularLocation>
        <location evidence="11">Cytoplasm</location>
    </subcellularLocation>
    <subcellularLocation>
        <location evidence="11">Nucleus</location>
    </subcellularLocation>
</comment>
<comment type="catalytic activity">
    <reaction evidence="1 11">
        <text>1,2-dihydroxy-5-(methylsulfanyl)pent-1-en-3-one + O2 = 4-methylsulfanyl-2-oxobutanoate + formate + 2 H(+)</text>
        <dbReference type="Rhea" id="RHEA:24504"/>
        <dbReference type="ChEBI" id="CHEBI:15378"/>
        <dbReference type="ChEBI" id="CHEBI:15379"/>
        <dbReference type="ChEBI" id="CHEBI:15740"/>
        <dbReference type="ChEBI" id="CHEBI:16723"/>
        <dbReference type="ChEBI" id="CHEBI:49252"/>
        <dbReference type="EC" id="1.13.11.54"/>
    </reaction>
</comment>
<feature type="binding site" evidence="11">
    <location>
        <position position="134"/>
    </location>
    <ligand>
        <name>Ni(2+)</name>
        <dbReference type="ChEBI" id="CHEBI:49786"/>
        <note>for nickel-dependent acireductone dioxygenase activity</note>
    </ligand>
</feature>
<keyword evidence="13" id="KW-1185">Reference proteome</keyword>
<dbReference type="InterPro" id="IPR004313">
    <property type="entry name" value="ARD"/>
</dbReference>
<evidence type="ECO:0000256" key="11">
    <source>
        <dbReference type="HAMAP-Rule" id="MF_03154"/>
    </source>
</evidence>
<evidence type="ECO:0000313" key="13">
    <source>
        <dbReference type="Proteomes" id="UP000218811"/>
    </source>
</evidence>
<dbReference type="OMA" id="WYMDESQ"/>
<comment type="catalytic activity">
    <reaction evidence="11">
        <text>1,2-dihydroxy-5-(methylsulfanyl)pent-1-en-3-one + O2 = 3-(methylsulfanyl)propanoate + CO + formate + 2 H(+)</text>
        <dbReference type="Rhea" id="RHEA:14161"/>
        <dbReference type="ChEBI" id="CHEBI:15378"/>
        <dbReference type="ChEBI" id="CHEBI:15379"/>
        <dbReference type="ChEBI" id="CHEBI:15740"/>
        <dbReference type="ChEBI" id="CHEBI:17245"/>
        <dbReference type="ChEBI" id="CHEBI:49016"/>
        <dbReference type="ChEBI" id="CHEBI:49252"/>
        <dbReference type="EC" id="1.13.11.53"/>
    </reaction>
</comment>
<evidence type="ECO:0000256" key="1">
    <source>
        <dbReference type="ARBA" id="ARBA00000428"/>
    </source>
</evidence>
<evidence type="ECO:0000313" key="12">
    <source>
        <dbReference type="EMBL" id="PCH34573.1"/>
    </source>
</evidence>
<comment type="pathway">
    <text evidence="11">Amino-acid biosynthesis; L-methionine biosynthesis via salvage pathway; L-methionine from S-methyl-5-thio-alpha-D-ribose 1-phosphate: step 5/6.</text>
</comment>
<dbReference type="GO" id="GO:0005737">
    <property type="term" value="C:cytoplasm"/>
    <property type="evidence" value="ECO:0007669"/>
    <property type="project" value="UniProtKB-SubCell"/>
</dbReference>
<dbReference type="SUPFAM" id="SSF51182">
    <property type="entry name" value="RmlC-like cupins"/>
    <property type="match status" value="1"/>
</dbReference>
<evidence type="ECO:0000256" key="2">
    <source>
        <dbReference type="ARBA" id="ARBA00022490"/>
    </source>
</evidence>
<keyword evidence="10 11" id="KW-0539">Nucleus</keyword>
<comment type="function">
    <text evidence="11">Catalyzes 2 different reactions between oxygen and the acireductone 1,2-dihydroxy-3-keto-5-methylthiopentene (DHK-MTPene) depending upon the metal bound in the active site. Fe-containing acireductone dioxygenase (Fe-ARD) produces formate and 2-keto-4-methylthiobutyrate (KMTB), the alpha-ketoacid precursor of methionine in the methionine recycle pathway. Ni-containing acireductone dioxygenase (Ni-ARD) produces methylthiopropionate, carbon monoxide and formate, and does not lie on the methionine recycle pathway.</text>
</comment>
<dbReference type="GO" id="GO:0016151">
    <property type="term" value="F:nickel cation binding"/>
    <property type="evidence" value="ECO:0007669"/>
    <property type="project" value="UniProtKB-UniRule"/>
</dbReference>
<feature type="binding site" evidence="11">
    <location>
        <position position="88"/>
    </location>
    <ligand>
        <name>Fe(2+)</name>
        <dbReference type="ChEBI" id="CHEBI:29033"/>
        <note>for iron-dependent acireductone dioxygenase activity</note>
    </ligand>
</feature>
<dbReference type="Pfam" id="PF03079">
    <property type="entry name" value="ARD"/>
    <property type="match status" value="1"/>
</dbReference>
<gene>
    <name evidence="11" type="primary">ADI1</name>
    <name evidence="12" type="ORF">WOLCODRAFT_124658</name>
</gene>
<evidence type="ECO:0000256" key="6">
    <source>
        <dbReference type="ARBA" id="ARBA00022964"/>
    </source>
</evidence>
<keyword evidence="6 11" id="KW-0223">Dioxygenase</keyword>
<evidence type="ECO:0000256" key="3">
    <source>
        <dbReference type="ARBA" id="ARBA00022596"/>
    </source>
</evidence>
<feature type="binding site" evidence="11">
    <location>
        <position position="134"/>
    </location>
    <ligand>
        <name>Fe(2+)</name>
        <dbReference type="ChEBI" id="CHEBI:29033"/>
        <note>for iron-dependent acireductone dioxygenase activity</note>
    </ligand>
</feature>
<feature type="binding site" evidence="11">
    <location>
        <position position="90"/>
    </location>
    <ligand>
        <name>Ni(2+)</name>
        <dbReference type="ChEBI" id="CHEBI:49786"/>
        <note>for nickel-dependent acireductone dioxygenase activity</note>
    </ligand>
</feature>
<evidence type="ECO:0000256" key="5">
    <source>
        <dbReference type="ARBA" id="ARBA00022723"/>
    </source>
</evidence>
<dbReference type="UniPathway" id="UPA00904">
    <property type="reaction ID" value="UER00878"/>
</dbReference>
<dbReference type="PANTHER" id="PTHR23418">
    <property type="entry name" value="ACIREDUCTONE DIOXYGENASE"/>
    <property type="match status" value="1"/>
</dbReference>
<comment type="cofactor">
    <cofactor evidence="11">
        <name>Fe(2+)</name>
        <dbReference type="ChEBI" id="CHEBI:29033"/>
    </cofactor>
    <cofactor evidence="11">
        <name>Ni(2+)</name>
        <dbReference type="ChEBI" id="CHEBI:49786"/>
    </cofactor>
    <text evidence="11">Binds either 1 Fe or Ni cation per monomer. Iron-binding promotes an acireductone dioxygenase reaction producing 2-keto-4-methylthiobutyrate, while nickel-binding promotes an acireductone dioxygenase reaction producing 3-(methylsulfanyl)propanoate.</text>
</comment>
<dbReference type="GO" id="GO:0010308">
    <property type="term" value="F:acireductone dioxygenase (Ni2+-requiring) activity"/>
    <property type="evidence" value="ECO:0007669"/>
    <property type="project" value="UniProtKB-UniRule"/>
</dbReference>
<accession>A0A2H3J466</accession>
<dbReference type="EC" id="1.13.11.54" evidence="11"/>
<dbReference type="GO" id="GO:0010309">
    <property type="term" value="F:acireductone dioxygenase [iron(II)-requiring] activity"/>
    <property type="evidence" value="ECO:0007669"/>
    <property type="project" value="UniProtKB-UniRule"/>
</dbReference>